<feature type="region of interest" description="Disordered" evidence="1">
    <location>
        <begin position="171"/>
        <end position="272"/>
    </location>
</feature>
<feature type="compositionally biased region" description="Polar residues" evidence="1">
    <location>
        <begin position="373"/>
        <end position="382"/>
    </location>
</feature>
<evidence type="ECO:0000313" key="3">
    <source>
        <dbReference type="EMBL" id="AFP62642.1"/>
    </source>
</evidence>
<feature type="compositionally biased region" description="Basic and acidic residues" evidence="1">
    <location>
        <begin position="64"/>
        <end position="73"/>
    </location>
</feature>
<feature type="transmembrane region" description="Helical" evidence="2">
    <location>
        <begin position="452"/>
        <end position="474"/>
    </location>
</feature>
<feature type="region of interest" description="Disordered" evidence="1">
    <location>
        <begin position="287"/>
        <end position="320"/>
    </location>
</feature>
<keyword evidence="2" id="KW-0812">Transmembrane</keyword>
<organism evidence="3">
    <name type="scientific">Musca domestica</name>
    <name type="common">House fly</name>
    <dbReference type="NCBI Taxonomy" id="7370"/>
    <lineage>
        <taxon>Eukaryota</taxon>
        <taxon>Metazoa</taxon>
        <taxon>Ecdysozoa</taxon>
        <taxon>Arthropoda</taxon>
        <taxon>Hexapoda</taxon>
        <taxon>Insecta</taxon>
        <taxon>Pterygota</taxon>
        <taxon>Neoptera</taxon>
        <taxon>Endopterygota</taxon>
        <taxon>Diptera</taxon>
        <taxon>Brachycera</taxon>
        <taxon>Muscomorpha</taxon>
        <taxon>Muscoidea</taxon>
        <taxon>Muscidae</taxon>
        <taxon>Musca</taxon>
    </lineage>
</organism>
<feature type="compositionally biased region" description="Low complexity" evidence="1">
    <location>
        <begin position="383"/>
        <end position="416"/>
    </location>
</feature>
<feature type="compositionally biased region" description="Low complexity" evidence="1">
    <location>
        <begin position="346"/>
        <end position="358"/>
    </location>
</feature>
<reference evidence="3" key="1">
    <citation type="submission" date="2012-08" db="EMBL/GenBank/DDBJ databases">
        <title>Transcriptome of adult Musca domestica launches a platform for comparative house fly gene expression and characterization of differential gene expression among resistant and susceptible house flies.</title>
        <authorList>
            <person name="Liu N."/>
            <person name="Zhang L."/>
            <person name="Li M."/>
            <person name="Reid W."/>
        </authorList>
    </citation>
    <scope>NUCLEOTIDE SEQUENCE</scope>
    <source>
        <strain evidence="3">ALHF</strain>
        <tissue evidence="3">Whole body</tissue>
    </source>
</reference>
<feature type="region of interest" description="Disordered" evidence="1">
    <location>
        <begin position="480"/>
        <end position="505"/>
    </location>
</feature>
<sequence>MDPSCCIGFYCQTKTDFDNFVESVQLYLHPMRCASGSLEKQLPQQQQQQQQKPNNMGGLGNLVECKREPDHDFPDLAGLEKDGGPNSNFPAFTEFMGDDGAVGNETFKDLINDLQDFNPGFLDGLDEKPLMDIKTEDGIKVEPPNVQALIDSLNVKSENAMAQFNAAFGGGGGPNPGGPNVGSGMGGGPMGGGPGGPNNDPQGMNKMRSQFQNGPNSGPMSELSLAAQTLKQMAEQHQHKNAMGGMNFPRPPMHQGQQNQMMGGGGGGPNGRYNDYVGGFGGPNDFMQGPNGPQQHPQHQNIPPQFQQKTQGGPMGGNNVQQSFLDIKQELYYSSQQNEFDLKRLQQQQQMQQQQQQQHSETNGKIPLANGNGHLSNGSIHQNNKTNTNNNANNNSNTTTITTHNNHTSGNHNDVIVNNILNNSNNIPATSYASLHSPSPTPTKGCCCKNHILVVTIMCIYMALVFIIFSNVFMDDDKDRTSSNHNNHNSNNNLKHKSQMNSVDAQNQNDRQQNFYYYLLNHVF</sequence>
<name>T1PJC9_MUSDO</name>
<dbReference type="EMBL" id="KA648013">
    <property type="protein sequence ID" value="AFP62642.1"/>
    <property type="molecule type" value="mRNA"/>
</dbReference>
<dbReference type="VEuPathDB" id="VectorBase:MDOA008388"/>
<feature type="compositionally biased region" description="Low complexity" evidence="1">
    <location>
        <begin position="288"/>
        <end position="308"/>
    </location>
</feature>
<feature type="compositionally biased region" description="Low complexity" evidence="1">
    <location>
        <begin position="483"/>
        <end position="493"/>
    </location>
</feature>
<dbReference type="AlphaFoldDB" id="T1PJC9"/>
<evidence type="ECO:0000256" key="1">
    <source>
        <dbReference type="SAM" id="MobiDB-lite"/>
    </source>
</evidence>
<feature type="compositionally biased region" description="Polar residues" evidence="1">
    <location>
        <begin position="207"/>
        <end position="219"/>
    </location>
</feature>
<protein>
    <submittedName>
        <fullName evidence="3">Peptidase family C54</fullName>
    </submittedName>
</protein>
<feature type="region of interest" description="Disordered" evidence="1">
    <location>
        <begin position="344"/>
        <end position="416"/>
    </location>
</feature>
<proteinExistence type="evidence at transcript level"/>
<accession>T1PJC9</accession>
<dbReference type="VEuPathDB" id="VectorBase:MDOMA2_003709"/>
<keyword evidence="2" id="KW-1133">Transmembrane helix</keyword>
<feature type="compositionally biased region" description="Gly residues" evidence="1">
    <location>
        <begin position="171"/>
        <end position="196"/>
    </location>
</feature>
<evidence type="ECO:0000256" key="2">
    <source>
        <dbReference type="SAM" id="Phobius"/>
    </source>
</evidence>
<keyword evidence="2" id="KW-0472">Membrane</keyword>
<feature type="region of interest" description="Disordered" evidence="1">
    <location>
        <begin position="39"/>
        <end position="73"/>
    </location>
</feature>